<feature type="compositionally biased region" description="Low complexity" evidence="8">
    <location>
        <begin position="2970"/>
        <end position="2986"/>
    </location>
</feature>
<dbReference type="Pfam" id="PF13602">
    <property type="entry name" value="ADH_zinc_N_2"/>
    <property type="match status" value="1"/>
</dbReference>
<dbReference type="PROSITE" id="PS52019">
    <property type="entry name" value="PKS_MFAS_DH"/>
    <property type="match status" value="1"/>
</dbReference>
<dbReference type="SUPFAM" id="SSF55048">
    <property type="entry name" value="Probable ACP-binding domain of malonyl-CoA ACP transacylase"/>
    <property type="match status" value="1"/>
</dbReference>
<dbReference type="Gene3D" id="3.90.25.70">
    <property type="match status" value="1"/>
</dbReference>
<dbReference type="InterPro" id="IPR036291">
    <property type="entry name" value="NAD(P)-bd_dom_sf"/>
</dbReference>
<dbReference type="InterPro" id="IPR018201">
    <property type="entry name" value="Ketoacyl_synth_AS"/>
</dbReference>
<feature type="region of interest" description="Disordered" evidence="8">
    <location>
        <begin position="2955"/>
        <end position="2986"/>
    </location>
</feature>
<organism evidence="12 13">
    <name type="scientific">Paratrimastix pyriformis</name>
    <dbReference type="NCBI Taxonomy" id="342808"/>
    <lineage>
        <taxon>Eukaryota</taxon>
        <taxon>Metamonada</taxon>
        <taxon>Preaxostyla</taxon>
        <taxon>Paratrimastigidae</taxon>
        <taxon>Paratrimastix</taxon>
    </lineage>
</organism>
<dbReference type="InterPro" id="IPR020843">
    <property type="entry name" value="ER"/>
</dbReference>
<dbReference type="Pfam" id="PF08242">
    <property type="entry name" value="Methyltransf_12"/>
    <property type="match status" value="1"/>
</dbReference>
<evidence type="ECO:0000259" key="10">
    <source>
        <dbReference type="PROSITE" id="PS52004"/>
    </source>
</evidence>
<dbReference type="InterPro" id="IPR009081">
    <property type="entry name" value="PP-bd_ACP"/>
</dbReference>
<dbReference type="SMART" id="SM00825">
    <property type="entry name" value="PKS_KS"/>
    <property type="match status" value="1"/>
</dbReference>
<feature type="domain" description="PKS/mFAS DH" evidence="11">
    <location>
        <begin position="1010"/>
        <end position="1324"/>
    </location>
</feature>
<dbReference type="InterPro" id="IPR014043">
    <property type="entry name" value="Acyl_transferase_dom"/>
</dbReference>
<evidence type="ECO:0000256" key="2">
    <source>
        <dbReference type="ARBA" id="ARBA00022553"/>
    </source>
</evidence>
<feature type="compositionally biased region" description="Low complexity" evidence="8">
    <location>
        <begin position="1276"/>
        <end position="1287"/>
    </location>
</feature>
<accession>A0ABQ8UFG9</accession>
<dbReference type="Gene3D" id="3.90.180.10">
    <property type="entry name" value="Medium-chain alcohol dehydrogenases, catalytic domain"/>
    <property type="match status" value="1"/>
</dbReference>
<dbReference type="InterPro" id="IPR042104">
    <property type="entry name" value="PKS_dehydratase_sf"/>
</dbReference>
<dbReference type="Pfam" id="PF14765">
    <property type="entry name" value="PS-DH"/>
    <property type="match status" value="1"/>
</dbReference>
<feature type="region of interest" description="Disordered" evidence="8">
    <location>
        <begin position="2761"/>
        <end position="2781"/>
    </location>
</feature>
<dbReference type="Pfam" id="PF00698">
    <property type="entry name" value="Acyl_transf_1"/>
    <property type="match status" value="2"/>
</dbReference>
<dbReference type="SMART" id="SM00827">
    <property type="entry name" value="PKS_AT"/>
    <property type="match status" value="1"/>
</dbReference>
<proteinExistence type="predicted"/>
<dbReference type="Pfam" id="PF16197">
    <property type="entry name" value="KAsynt_C_assoc"/>
    <property type="match status" value="1"/>
</dbReference>
<dbReference type="SUPFAM" id="SSF53335">
    <property type="entry name" value="S-adenosyl-L-methionine-dependent methyltransferases"/>
    <property type="match status" value="1"/>
</dbReference>
<dbReference type="CDD" id="cd02440">
    <property type="entry name" value="AdoMet_MTases"/>
    <property type="match status" value="1"/>
</dbReference>
<keyword evidence="4" id="KW-0521">NADP</keyword>
<dbReference type="InterPro" id="IPR001227">
    <property type="entry name" value="Ac_transferase_dom_sf"/>
</dbReference>
<keyword evidence="3" id="KW-0808">Transferase</keyword>
<dbReference type="InterPro" id="IPR036736">
    <property type="entry name" value="ACP-like_sf"/>
</dbReference>
<dbReference type="SUPFAM" id="SSF47336">
    <property type="entry name" value="ACP-like"/>
    <property type="match status" value="1"/>
</dbReference>
<dbReference type="CDD" id="cd00833">
    <property type="entry name" value="PKS"/>
    <property type="match status" value="1"/>
</dbReference>
<dbReference type="Gene3D" id="3.40.50.150">
    <property type="entry name" value="Vaccinia Virus protein VP39"/>
    <property type="match status" value="1"/>
</dbReference>
<dbReference type="InterPro" id="IPR049552">
    <property type="entry name" value="PKS_DH_N"/>
</dbReference>
<feature type="compositionally biased region" description="Acidic residues" evidence="8">
    <location>
        <begin position="2764"/>
        <end position="2774"/>
    </location>
</feature>
<dbReference type="InterPro" id="IPR014030">
    <property type="entry name" value="Ketoacyl_synth_N"/>
</dbReference>
<dbReference type="InterPro" id="IPR013217">
    <property type="entry name" value="Methyltransf_12"/>
</dbReference>
<dbReference type="Gene3D" id="3.10.129.110">
    <property type="entry name" value="Polyketide synthase dehydratase"/>
    <property type="match status" value="1"/>
</dbReference>
<dbReference type="InterPro" id="IPR020807">
    <property type="entry name" value="PKS_DH"/>
</dbReference>
<sequence length="3497" mass="374252">MEKEPRKTGRKSDLVSSELMLREGTTVLSPGEKTLPFVCEGLGMDQQREDIAVVGLGCRFPAGANSPQEYWRLLRMGYDAITDIPADRWDATFWHDAKGKKYPGKIISKKGGFLNQKLEMFDYKFFGMSPREAAHVDPQQRLLMEVGWEALEDAGLVQEKITALKTGCFIGASSTDYDQLQFNDHISIDTHTQIGTATSIVSNRLSFMFNFQGPSLTIDTACSSSLVAMHFACDSLWNKECEMAAVGGVNVILRPEISVGFSKLGVLSPDGHCKPFDSHANGYVRCEGAAIALVRPLSAALANNDHVYAVIKSTFCNSCGHRSQGITFPAHDAQEELLYEALRRAHILPNVMQYAEAHGTGTDAGDPAEALALGTVFRAGRNPARPLVIGSVKGNIGHMEPGAGIASFIKLCMAMEHREMAAQIHYDQLNPKIDQAALCIRIADHHMPWPNVSSRTDPLFAVVNSFGFGGTNATAILSRDARCGLPLHERVGAACSPQGNSHLVVVSARSPAALKANVAALARAIVAPGAVPSLPDLSYTATARRQHHAYRVALVSPTVSSASALLEALARQISPQAGLAPGDEIGGAASGVINPEQPPRVALVFSGQGPQWWAMGRTLYQGPQSHPIFRETIDKVDAMFTGLAGWSLKQAMFGPESEAASEIHHTRVAQPALFALQVALYEVLTRAWGIRPVAVMGHSVGEISAAYACGRLSLADAVTVMYHRSRLQDQAADPKRPKGRMLAVGLPPGEVEALIEARPQATLALAAINSPSTCTISGDEAALTEIQQQLEQRQVMARWIKIEAAFHSPHMDFLRDELIASLADLSPLPAVGGVTMVSSVDPGLTEVPCDAEYWWRNVRQCVQFAGAFEQLVHRHQCNTFVEISAHPVLSANMGEVLRAMHLTAPSHVIVPTLVRPPTAAAGPFSASAWQKAPNALSQCAPQHLNDDHTALLRTLGQLHCRGCLVDWANYWTDIQAPHKLVPLPTYAWDRERCWNEPQESIERRCSGRAHPFLRVRLDTAAPTFLAEQTTAQMPWVLDHRLQSNIVVPGVTYVEIFLGAGAQVYGEGHPFQLTNVQFLKAFYMEEDEVHTVQVQMTPLHDPHKGGANAEADPHKCSYAGRIFSRVEPNGAWKLHAVCTMSPDTEETPAPVELDKLRAAASCPIDVKKFYKELHEDGLELAAAFQRVRKLWVDPDASFSLSRIEPIESIPAEDLSAYQYLHPTCLDSSIQAGLILRTRRGTFFPTKIARVRFYKKLPAGRCWAVSHLATLGAIRQASGDQSQQQQRPTGSGGLAGSSTTLVQHDGTVVGCLEGIQLQFLDKKKGKGLTVASRQEALGIAHEAARTRADPDATECFQQHWEFAEDVPEQALVAMPPAQEPLPVLMDLSKDLAAGTTPMMPTVRDLQARLCALLVLDALRSAPIGWTPAAGTRMPFDALCAQVGVTAEHRKYFHRILGFLHADGHLRLHNDDGVNLAAVEVEATEKYMAEKEDPRVLCQQLQRDYPEFRPSTALSATIAAQLAGILREQVDPIHLLFGEGGSVAEALYRDDAELRPYNEAAAALLERVVRHWPRGRPLRILEVGAGTGGLTAFLLPVLSAYECSYMFTDVGRMFLGQAKEKFARYGTMLQYAALDIEQDPLAQGFQPGHYDLIFAANVLHATIDLTQSVANCRKLLAPGGCIMCLEVIAPARRWVDLVFGTTKGWWRFADAALRPSHALLNTAQWAQLMRAVGFTQTGAVLGANGGQGLFLGQLPIAEAPAAPLALPAPVPAPADPTNAPAGTPGTFLLLAPRSHMAHVPALLLQRLLVAGHHVVVVLAPGAPLSATGPAALREVFPAALVAALPAGWEARVRVYPLTEADRKTLEPKLCGVFDEVRDQMPAPWWGVAHCWGLESALLRDSDQVAALRAGLGTGLYSLLNVVHAIGHIAMSRPPRLWTITAGAQQVSPNDATAWYNDHHPAHPAGQSACPVCSGNYGVNAVQRAQWGMVRVLNNERPQWHASGIDLSLCPSPLEVLSAADLMLTDNSADEMAVRGMRRLVPRLERSQVSALNVDSETLLPAQEKPADLSVPATPFALALAGPQRPFFEERPLPGTAESPVGPGQVAVRVHAAGVAFRDVLLSAGALPLGAAHPDTSYFGPHLGMEFAGVVLAVGTGVSHVQPGDVVMGLARESIASHVVTEATFVTKVPVQPRTGRAMGYDQAAALPMQYVTAWVALMTSAHLQAGERVLIHAAAGGVGMCAVHIAQMVGARVIATAGSPYKRDYLHQLGVEHVLDSRSPAFGQEVLALTNGLGVQVVLNSLAGEAMIEAGFSCLAPGGRFVEIGKADIYGSSATAAKLSLTHFARSLSYHAVSIDRLMYVAPALIGAALQACTEALAAGRLTPLPIRVYPVTAAPDAFRFVMHARHIGKVILAMPQCPLAQPAGASALVPPTIAPPSVVPLRGQGLGPLPYPRVPSMQRGPAFQAGAAPAAAAAPATPAAAPAAATPVTAAATAQPAPAAPAAAASEHPVVRHDATYVITGGTSGFGFAVGQHLVRWGARHLVLLSRSGGARETEQTAIAELTATIEKLAAAEPHGPAHVWVRRCDVGDEVAVEATLREVRAALPPIRGVVHCAMSLKDMLLDQLSVGDFEEVLHPKALGGWNMHRLTTAAHDPLDFFVLFSSMNAILGNQGQCNYACANTFLDALALHRRALGLPALAINWGVLAETGYVARHENVSKMLSSHGVDPFTPGWACDVLGQLLGGARQSQSRLLATGAAAGAHRDVDDEDTFEEGSEESAGRTRKVPLANALQRLAMTPANLGVFEMDFTKFFGFCPSMRHMERFAVFAAQADAQQASEKATAGEAGEAGGASSAALESLSLRERLENAGNLPAAAADLEKALAGQAAHVLGLGASLDVTTPLTSLGFDSMMAIELKNWVDRQLRLDVPVIDFVRGPSCRKLSLQLIDRMGLTAVLKASATTAGSPPPPTSSPEPSASPAGSPATAPAPVPVTLSTAPVGIIFAGQGGAGVGMGMDLYASSPAARAVWDEAEQHFMARFGLSLLQIVRENPKQLTVSFEGPQGAEWRKNYMSLSMSETPDAASDADRVFPTITAESPSYTFTSPNGLLNATHFTQPCITVFEKAAYEHLIRECGLDAETLRERTVVCGHSLGEYCALLCGAQLASVAATAELTFIRGLSMQHAVPRNEAGISPYAMMAVSPKRAGRLFDVPDPDGLLAQICAAVRAACGGRLLEIVNLNVRGDQLVVAGERYALWVLADVLDQLRVKSEDKAAAPGSAVSALEAICAASVASRPFEETPLTVPRMAATVQLPSIDVPFHSSLLRGTVDKFRRFLIRYLPPANEKQAAASDGRPVFDFHAHLNGRYIPNVTGKLFEVNLACAVALRDATQSPILEQLVVHGGRSFEQRVAEEGLSGVARLMLQEALAYQLAMPVQWVTAQDTLLHTLAIRRVIEIGPSTTLQGMMKKTLVVRPLKGGQQAQVLSWATEKDAILEMGPALVQ</sequence>
<evidence type="ECO:0000256" key="4">
    <source>
        <dbReference type="ARBA" id="ARBA00022857"/>
    </source>
</evidence>
<dbReference type="InterPro" id="IPR013154">
    <property type="entry name" value="ADH-like_N"/>
</dbReference>
<dbReference type="InterPro" id="IPR050091">
    <property type="entry name" value="PKS_NRPS_Biosynth_Enz"/>
</dbReference>
<dbReference type="CDD" id="cd05195">
    <property type="entry name" value="enoyl_red"/>
    <property type="match status" value="1"/>
</dbReference>
<name>A0ABQ8UFG9_9EUKA</name>
<protein>
    <submittedName>
        <fullName evidence="12">Highly reducing polyketide synthase sdnO</fullName>
    </submittedName>
</protein>
<dbReference type="SUPFAM" id="SSF53901">
    <property type="entry name" value="Thiolase-like"/>
    <property type="match status" value="1"/>
</dbReference>
<feature type="region of interest" description="Disordered" evidence="8">
    <location>
        <begin position="1276"/>
        <end position="1296"/>
    </location>
</feature>
<feature type="region of interest" description="C-terminal hotdog fold" evidence="7">
    <location>
        <begin position="1160"/>
        <end position="1324"/>
    </location>
</feature>
<keyword evidence="5" id="KW-0511">Multifunctional enzyme</keyword>
<comment type="caution">
    <text evidence="12">The sequence shown here is derived from an EMBL/GenBank/DDBJ whole genome shotgun (WGS) entry which is preliminary data.</text>
</comment>
<dbReference type="InterPro" id="IPR020806">
    <property type="entry name" value="PKS_PP-bd"/>
</dbReference>
<evidence type="ECO:0000313" key="12">
    <source>
        <dbReference type="EMBL" id="KAJ4456140.1"/>
    </source>
</evidence>
<dbReference type="PROSITE" id="PS50075">
    <property type="entry name" value="CARRIER"/>
    <property type="match status" value="1"/>
</dbReference>
<dbReference type="InterPro" id="IPR032821">
    <property type="entry name" value="PKS_assoc"/>
</dbReference>
<dbReference type="InterPro" id="IPR011032">
    <property type="entry name" value="GroES-like_sf"/>
</dbReference>
<dbReference type="Gene3D" id="3.40.47.10">
    <property type="match status" value="1"/>
</dbReference>
<dbReference type="InterPro" id="IPR014031">
    <property type="entry name" value="Ketoacyl_synth_C"/>
</dbReference>
<dbReference type="SMART" id="SM00823">
    <property type="entry name" value="PKS_PP"/>
    <property type="match status" value="1"/>
</dbReference>
<dbReference type="Pfam" id="PF02801">
    <property type="entry name" value="Ketoacyl-synt_C"/>
    <property type="match status" value="1"/>
</dbReference>
<dbReference type="InterPro" id="IPR049551">
    <property type="entry name" value="PKS_DH_C"/>
</dbReference>
<dbReference type="SUPFAM" id="SSF50129">
    <property type="entry name" value="GroES-like"/>
    <property type="match status" value="1"/>
</dbReference>
<dbReference type="InterPro" id="IPR029063">
    <property type="entry name" value="SAM-dependent_MTases_sf"/>
</dbReference>
<dbReference type="Pfam" id="PF08659">
    <property type="entry name" value="KR"/>
    <property type="match status" value="1"/>
</dbReference>
<evidence type="ECO:0000256" key="5">
    <source>
        <dbReference type="ARBA" id="ARBA00023268"/>
    </source>
</evidence>
<dbReference type="InterPro" id="IPR016035">
    <property type="entry name" value="Acyl_Trfase/lysoPLipase"/>
</dbReference>
<feature type="active site" description="Proton acceptor; for dehydratase activity" evidence="7">
    <location>
        <position position="1039"/>
    </location>
</feature>
<keyword evidence="6" id="KW-0012">Acyltransferase</keyword>
<dbReference type="Pfam" id="PF21089">
    <property type="entry name" value="PKS_DH_N"/>
    <property type="match status" value="1"/>
</dbReference>
<feature type="domain" description="Carrier" evidence="9">
    <location>
        <begin position="2871"/>
        <end position="2947"/>
    </location>
</feature>
<dbReference type="Gene3D" id="1.10.1200.10">
    <property type="entry name" value="ACP-like"/>
    <property type="match status" value="1"/>
</dbReference>
<dbReference type="InterPro" id="IPR057326">
    <property type="entry name" value="KR_dom"/>
</dbReference>
<keyword evidence="2" id="KW-0597">Phosphoprotein</keyword>
<reference evidence="12" key="1">
    <citation type="journal article" date="2022" name="bioRxiv">
        <title>Genomics of Preaxostyla Flagellates Illuminates Evolutionary Transitions and the Path Towards Mitochondrial Loss.</title>
        <authorList>
            <person name="Novak L.V.F."/>
            <person name="Treitli S.C."/>
            <person name="Pyrih J."/>
            <person name="Halakuc P."/>
            <person name="Pipaliya S.V."/>
            <person name="Vacek V."/>
            <person name="Brzon O."/>
            <person name="Soukal P."/>
            <person name="Eme L."/>
            <person name="Dacks J.B."/>
            <person name="Karnkowska A."/>
            <person name="Elias M."/>
            <person name="Hampl V."/>
        </authorList>
    </citation>
    <scope>NUCLEOTIDE SEQUENCE</scope>
    <source>
        <strain evidence="12">RCP-MX</strain>
    </source>
</reference>
<dbReference type="SUPFAM" id="SSF52151">
    <property type="entry name" value="FabD/lysophospholipase-like"/>
    <property type="match status" value="3"/>
</dbReference>
<evidence type="ECO:0000256" key="3">
    <source>
        <dbReference type="ARBA" id="ARBA00022679"/>
    </source>
</evidence>
<evidence type="ECO:0000256" key="6">
    <source>
        <dbReference type="ARBA" id="ARBA00023315"/>
    </source>
</evidence>
<feature type="region of interest" description="N-terminal hotdog fold" evidence="7">
    <location>
        <begin position="1010"/>
        <end position="1146"/>
    </location>
</feature>
<evidence type="ECO:0000313" key="13">
    <source>
        <dbReference type="Proteomes" id="UP001141327"/>
    </source>
</evidence>
<evidence type="ECO:0000259" key="11">
    <source>
        <dbReference type="PROSITE" id="PS52019"/>
    </source>
</evidence>
<dbReference type="Pfam" id="PF08240">
    <property type="entry name" value="ADH_N"/>
    <property type="match status" value="1"/>
</dbReference>
<evidence type="ECO:0000256" key="7">
    <source>
        <dbReference type="PROSITE-ProRule" id="PRU01363"/>
    </source>
</evidence>
<keyword evidence="13" id="KW-1185">Reference proteome</keyword>
<dbReference type="PANTHER" id="PTHR43775:SF37">
    <property type="entry name" value="SI:DKEY-61P9.11"/>
    <property type="match status" value="1"/>
</dbReference>
<evidence type="ECO:0000259" key="9">
    <source>
        <dbReference type="PROSITE" id="PS50075"/>
    </source>
</evidence>
<dbReference type="InterPro" id="IPR013968">
    <property type="entry name" value="PKS_KR"/>
</dbReference>
<keyword evidence="1" id="KW-0596">Phosphopantetheine</keyword>
<dbReference type="Gene3D" id="6.10.60.10">
    <property type="match status" value="1"/>
</dbReference>
<dbReference type="Pfam" id="PF00550">
    <property type="entry name" value="PP-binding"/>
    <property type="match status" value="1"/>
</dbReference>
<dbReference type="InterPro" id="IPR016039">
    <property type="entry name" value="Thiolase-like"/>
</dbReference>
<dbReference type="Gene3D" id="3.40.366.10">
    <property type="entry name" value="Malonyl-Coenzyme A Acyl Carrier Protein, domain 2"/>
    <property type="match status" value="2"/>
</dbReference>
<dbReference type="PROSITE" id="PS00606">
    <property type="entry name" value="KS3_1"/>
    <property type="match status" value="1"/>
</dbReference>
<dbReference type="PANTHER" id="PTHR43775">
    <property type="entry name" value="FATTY ACID SYNTHASE"/>
    <property type="match status" value="1"/>
</dbReference>
<dbReference type="Pfam" id="PF00109">
    <property type="entry name" value="ketoacyl-synt"/>
    <property type="match status" value="1"/>
</dbReference>
<evidence type="ECO:0000256" key="1">
    <source>
        <dbReference type="ARBA" id="ARBA00022450"/>
    </source>
</evidence>
<dbReference type="SMART" id="SM00822">
    <property type="entry name" value="PKS_KR"/>
    <property type="match status" value="1"/>
</dbReference>
<dbReference type="SMART" id="SM00829">
    <property type="entry name" value="PKS_ER"/>
    <property type="match status" value="1"/>
</dbReference>
<feature type="domain" description="Ketosynthase family 3 (KS3)" evidence="10">
    <location>
        <begin position="48"/>
        <end position="479"/>
    </location>
</feature>
<dbReference type="EMBL" id="JAPMOS010000080">
    <property type="protein sequence ID" value="KAJ4456140.1"/>
    <property type="molecule type" value="Genomic_DNA"/>
</dbReference>
<dbReference type="SUPFAM" id="SSF51735">
    <property type="entry name" value="NAD(P)-binding Rossmann-fold domains"/>
    <property type="match status" value="3"/>
</dbReference>
<dbReference type="Gene3D" id="3.30.70.3290">
    <property type="match status" value="2"/>
</dbReference>
<dbReference type="SMART" id="SM00826">
    <property type="entry name" value="PKS_DH"/>
    <property type="match status" value="1"/>
</dbReference>
<evidence type="ECO:0000256" key="8">
    <source>
        <dbReference type="SAM" id="MobiDB-lite"/>
    </source>
</evidence>
<gene>
    <name evidence="12" type="ORF">PAPYR_8743</name>
</gene>
<dbReference type="InterPro" id="IPR016036">
    <property type="entry name" value="Malonyl_transacylase_ACP-bd"/>
</dbReference>
<feature type="active site" description="Proton donor; for dehydratase activity" evidence="7">
    <location>
        <position position="1225"/>
    </location>
</feature>
<dbReference type="InterPro" id="IPR003965">
    <property type="entry name" value="Fatty_acid_synthase"/>
</dbReference>
<dbReference type="PROSITE" id="PS52004">
    <property type="entry name" value="KS3_2"/>
    <property type="match status" value="1"/>
</dbReference>
<dbReference type="PRINTS" id="PR01483">
    <property type="entry name" value="FASYNTHASE"/>
</dbReference>
<dbReference type="Gene3D" id="3.40.50.720">
    <property type="entry name" value="NAD(P)-binding Rossmann-like Domain"/>
    <property type="match status" value="3"/>
</dbReference>
<dbReference type="Proteomes" id="UP001141327">
    <property type="component" value="Unassembled WGS sequence"/>
</dbReference>
<dbReference type="InterPro" id="IPR020841">
    <property type="entry name" value="PKS_Beta-ketoAc_synthase_dom"/>
</dbReference>
<dbReference type="InterPro" id="IPR049900">
    <property type="entry name" value="PKS_mFAS_DH"/>
</dbReference>